<protein>
    <submittedName>
        <fullName evidence="1">Uncharacterized protein</fullName>
    </submittedName>
</protein>
<gene>
    <name evidence="1" type="primary">ORF197769</name>
</gene>
<organism evidence="1">
    <name type="scientific">Arion vulgaris</name>
    <dbReference type="NCBI Taxonomy" id="1028688"/>
    <lineage>
        <taxon>Eukaryota</taxon>
        <taxon>Metazoa</taxon>
        <taxon>Spiralia</taxon>
        <taxon>Lophotrochozoa</taxon>
        <taxon>Mollusca</taxon>
        <taxon>Gastropoda</taxon>
        <taxon>Heterobranchia</taxon>
        <taxon>Euthyneura</taxon>
        <taxon>Panpulmonata</taxon>
        <taxon>Eupulmonata</taxon>
        <taxon>Stylommatophora</taxon>
        <taxon>Helicina</taxon>
        <taxon>Arionoidea</taxon>
        <taxon>Arionidae</taxon>
        <taxon>Arion</taxon>
    </lineage>
</organism>
<evidence type="ECO:0000313" key="1">
    <source>
        <dbReference type="EMBL" id="CEK93897.1"/>
    </source>
</evidence>
<dbReference type="EMBL" id="HACG01047032">
    <property type="protein sequence ID" value="CEK93897.1"/>
    <property type="molecule type" value="Transcribed_RNA"/>
</dbReference>
<dbReference type="AlphaFoldDB" id="A0A0B7BLX7"/>
<reference evidence="1" key="1">
    <citation type="submission" date="2014-12" db="EMBL/GenBank/DDBJ databases">
        <title>Insight into the proteome of Arion vulgaris.</title>
        <authorList>
            <person name="Aradska J."/>
            <person name="Bulat T."/>
            <person name="Smidak R."/>
            <person name="Sarate P."/>
            <person name="Gangsoo J."/>
            <person name="Sialana F."/>
            <person name="Bilban M."/>
            <person name="Lubec G."/>
        </authorList>
    </citation>
    <scope>NUCLEOTIDE SEQUENCE</scope>
    <source>
        <tissue evidence="1">Skin</tissue>
    </source>
</reference>
<accession>A0A0B7BLX7</accession>
<sequence length="57" mass="6612">MLINKSFRIFGMSFFVGCNNIDTHFSQSGQREIKNPETTLSVWKDFLNLVSDWVSQP</sequence>
<proteinExistence type="predicted"/>
<name>A0A0B7BLX7_9EUPU</name>